<accession>A0A2P7BRI4</accession>
<reference evidence="2" key="1">
    <citation type="submission" date="2017-11" db="EMBL/GenBank/DDBJ databases">
        <authorList>
            <person name="Kuznetsova I."/>
            <person name="Sazanova A."/>
            <person name="Chirak E."/>
            <person name="Safronova V."/>
            <person name="Willems A."/>
        </authorList>
    </citation>
    <scope>NUCLEOTIDE SEQUENCE [LARGE SCALE GENOMIC DNA]</scope>
    <source>
        <strain evidence="2">STM 196</strain>
    </source>
</reference>
<dbReference type="OrthoDB" id="6195504at2"/>
<dbReference type="Pfam" id="PF06935">
    <property type="entry name" value="DUF1284"/>
    <property type="match status" value="1"/>
</dbReference>
<dbReference type="InterPro" id="IPR009702">
    <property type="entry name" value="DUF1284"/>
</dbReference>
<protein>
    <submittedName>
        <fullName evidence="1">DUF1284 domain-containing protein</fullName>
    </submittedName>
</protein>
<sequence length="141" mass="15534">MTIRLRPHHLLCVLTYVGKGYSPAFTANYDKVISRLAAGEGILIQDGPDDICQPLLASDEPHCLLDSVVERDAKARHDVGHLLGRSLHASDVVKLDNRMLGHMREAFLNGRTRAACSGCEWFDLCSAVSATGYRDTRLKLS</sequence>
<gene>
    <name evidence="1" type="ORF">CU102_09780</name>
</gene>
<dbReference type="RefSeq" id="WP_106710909.1">
    <property type="nucleotide sequence ID" value="NZ_PGGO01000006.1"/>
</dbReference>
<keyword evidence="2" id="KW-1185">Reference proteome</keyword>
<name>A0A2P7BRI4_9HYPH</name>
<organism evidence="1 2">
    <name type="scientific">Phyllobacterium brassicacearum</name>
    <dbReference type="NCBI Taxonomy" id="314235"/>
    <lineage>
        <taxon>Bacteria</taxon>
        <taxon>Pseudomonadati</taxon>
        <taxon>Pseudomonadota</taxon>
        <taxon>Alphaproteobacteria</taxon>
        <taxon>Hyphomicrobiales</taxon>
        <taxon>Phyllobacteriaceae</taxon>
        <taxon>Phyllobacterium</taxon>
    </lineage>
</organism>
<comment type="caution">
    <text evidence="1">The sequence shown here is derived from an EMBL/GenBank/DDBJ whole genome shotgun (WGS) entry which is preliminary data.</text>
</comment>
<evidence type="ECO:0000313" key="1">
    <source>
        <dbReference type="EMBL" id="PSH69086.1"/>
    </source>
</evidence>
<dbReference type="Proteomes" id="UP000241444">
    <property type="component" value="Unassembled WGS sequence"/>
</dbReference>
<dbReference type="EMBL" id="PGGO01000006">
    <property type="protein sequence ID" value="PSH69086.1"/>
    <property type="molecule type" value="Genomic_DNA"/>
</dbReference>
<dbReference type="AlphaFoldDB" id="A0A2P7BRI4"/>
<proteinExistence type="predicted"/>
<evidence type="ECO:0000313" key="2">
    <source>
        <dbReference type="Proteomes" id="UP000241444"/>
    </source>
</evidence>